<feature type="compositionally biased region" description="Low complexity" evidence="1">
    <location>
        <begin position="32"/>
        <end position="43"/>
    </location>
</feature>
<evidence type="ECO:0000313" key="2">
    <source>
        <dbReference type="EMBL" id="APO72501.1"/>
    </source>
</evidence>
<sequence>MTIHEDPSAVIGVDACAIADAKIKDGQDRCDGAGASASSRPGPGSLGTERRPESFAPGSVSGCYVRLRSTVDPATTGVPCEDCPQVPVIRIHISSGK</sequence>
<reference evidence="2 3" key="1">
    <citation type="submission" date="2016-09" db="EMBL/GenBank/DDBJ databases">
        <title>The complete genome sequences of Rhizobium gallicum, symbiovars gallicum and phaseoli, symbionts associated to common bean (Phaseolus vulgaris).</title>
        <authorList>
            <person name="Bustos P."/>
            <person name="Santamaria R.I."/>
            <person name="Perez-Carrascal O.M."/>
            <person name="Juarez S."/>
            <person name="Lozano L."/>
            <person name="Martinez-Flores I."/>
            <person name="Martinez-Romero E."/>
            <person name="Cevallos M."/>
            <person name="Romero D."/>
            <person name="Davila G."/>
            <person name="Gonzalez V."/>
        </authorList>
    </citation>
    <scope>NUCLEOTIDE SEQUENCE [LARGE SCALE GENOMIC DNA]</scope>
    <source>
        <strain evidence="2 3">IE4872</strain>
        <plasmid evidence="3">prgalie4872d</plasmid>
    </source>
</reference>
<gene>
    <name evidence="2" type="ORF">IE4872_PD01984</name>
</gene>
<geneLocation type="plasmid" evidence="3">
    <name>prgalie4872d</name>
</geneLocation>
<evidence type="ECO:0000313" key="3">
    <source>
        <dbReference type="Proteomes" id="UP000184749"/>
    </source>
</evidence>
<dbReference type="Proteomes" id="UP000184749">
    <property type="component" value="Plasmid pRgalIE4872d"/>
</dbReference>
<name>A0A1L5NXA0_9HYPH</name>
<dbReference type="EMBL" id="CP017105">
    <property type="protein sequence ID" value="APO72501.1"/>
    <property type="molecule type" value="Genomic_DNA"/>
</dbReference>
<organism evidence="2 3">
    <name type="scientific">Rhizobium gallicum</name>
    <dbReference type="NCBI Taxonomy" id="56730"/>
    <lineage>
        <taxon>Bacteria</taxon>
        <taxon>Pseudomonadati</taxon>
        <taxon>Pseudomonadota</taxon>
        <taxon>Alphaproteobacteria</taxon>
        <taxon>Hyphomicrobiales</taxon>
        <taxon>Rhizobiaceae</taxon>
        <taxon>Rhizobium/Agrobacterium group</taxon>
        <taxon>Rhizobium</taxon>
    </lineage>
</organism>
<evidence type="ECO:0000256" key="1">
    <source>
        <dbReference type="SAM" id="MobiDB-lite"/>
    </source>
</evidence>
<feature type="region of interest" description="Disordered" evidence="1">
    <location>
        <begin position="28"/>
        <end position="58"/>
    </location>
</feature>
<accession>A0A1L5NXA0</accession>
<proteinExistence type="predicted"/>
<keyword evidence="2" id="KW-0614">Plasmid</keyword>
<dbReference type="AlphaFoldDB" id="A0A1L5NXA0"/>
<protein>
    <submittedName>
        <fullName evidence="2">Uncharacterized protein</fullName>
    </submittedName>
</protein>